<dbReference type="RefSeq" id="WP_010761957.1">
    <property type="nucleotide sequence ID" value="NZ_KB946316.1"/>
</dbReference>
<evidence type="ECO:0000256" key="2">
    <source>
        <dbReference type="SAM" id="Phobius"/>
    </source>
</evidence>
<protein>
    <submittedName>
        <fullName evidence="4">LPXTG-domain-containing protein cell wall anchor domain</fullName>
    </submittedName>
</protein>
<reference evidence="4 6" key="1">
    <citation type="submission" date="2013-02" db="EMBL/GenBank/DDBJ databases">
        <title>The Genome Sequence of Enterococcus haemoperoxidus BAA-382.</title>
        <authorList>
            <consortium name="The Broad Institute Genome Sequencing Platform"/>
            <consortium name="The Broad Institute Genome Sequencing Center for Infectious Disease"/>
            <person name="Earl A.M."/>
            <person name="Gilmore M.S."/>
            <person name="Lebreton F."/>
            <person name="Walker B."/>
            <person name="Young S.K."/>
            <person name="Zeng Q."/>
            <person name="Gargeya S."/>
            <person name="Fitzgerald M."/>
            <person name="Haas B."/>
            <person name="Abouelleil A."/>
            <person name="Alvarado L."/>
            <person name="Arachchi H.M."/>
            <person name="Berlin A.M."/>
            <person name="Chapman S.B."/>
            <person name="Dewar J."/>
            <person name="Goldberg J."/>
            <person name="Griggs A."/>
            <person name="Gujja S."/>
            <person name="Hansen M."/>
            <person name="Howarth C."/>
            <person name="Imamovic A."/>
            <person name="Larimer J."/>
            <person name="McCowan C."/>
            <person name="Murphy C."/>
            <person name="Neiman D."/>
            <person name="Pearson M."/>
            <person name="Priest M."/>
            <person name="Roberts A."/>
            <person name="Saif S."/>
            <person name="Shea T."/>
            <person name="Sisk P."/>
            <person name="Sykes S."/>
            <person name="Wortman J."/>
            <person name="Nusbaum C."/>
            <person name="Birren B."/>
        </authorList>
    </citation>
    <scope>NUCLEOTIDE SEQUENCE [LARGE SCALE GENOMIC DNA]</scope>
    <source>
        <strain evidence="4 6">ATCC BAA-382</strain>
    </source>
</reference>
<keyword evidence="2" id="KW-0472">Membrane</keyword>
<evidence type="ECO:0000313" key="7">
    <source>
        <dbReference type="Proteomes" id="UP000014197"/>
    </source>
</evidence>
<dbReference type="EMBL" id="ASVY01000003">
    <property type="protein sequence ID" value="EOT60086.1"/>
    <property type="molecule type" value="Genomic_DNA"/>
</dbReference>
<feature type="region of interest" description="Disordered" evidence="1">
    <location>
        <begin position="46"/>
        <end position="75"/>
    </location>
</feature>
<accession>R2QJM6</accession>
<keyword evidence="7" id="KW-1185">Reference proteome</keyword>
<keyword evidence="3" id="KW-0732">Signal</keyword>
<dbReference type="EMBL" id="AJAR01000015">
    <property type="protein sequence ID" value="EOH96797.1"/>
    <property type="molecule type" value="Genomic_DNA"/>
</dbReference>
<feature type="signal peptide" evidence="3">
    <location>
        <begin position="1"/>
        <end position="29"/>
    </location>
</feature>
<proteinExistence type="predicted"/>
<dbReference type="Proteomes" id="UP000014197">
    <property type="component" value="Unassembled WGS sequence"/>
</dbReference>
<dbReference type="Proteomes" id="UP000013858">
    <property type="component" value="Unassembled WGS sequence"/>
</dbReference>
<evidence type="ECO:0000313" key="6">
    <source>
        <dbReference type="Proteomes" id="UP000013858"/>
    </source>
</evidence>
<evidence type="ECO:0000256" key="3">
    <source>
        <dbReference type="SAM" id="SignalP"/>
    </source>
</evidence>
<evidence type="ECO:0000256" key="1">
    <source>
        <dbReference type="SAM" id="MobiDB-lite"/>
    </source>
</evidence>
<dbReference type="PATRIC" id="fig|1158608.3.peg.1732"/>
<dbReference type="STRING" id="155618.RV06_GL001592"/>
<dbReference type="eggNOG" id="ENOG5030704">
    <property type="taxonomic scope" value="Bacteria"/>
</dbReference>
<dbReference type="OrthoDB" id="2193592at2"/>
<feature type="chain" id="PRO_5004364541" evidence="3">
    <location>
        <begin position="30"/>
        <end position="112"/>
    </location>
</feature>
<evidence type="ECO:0000313" key="5">
    <source>
        <dbReference type="EMBL" id="EOT60086.1"/>
    </source>
</evidence>
<keyword evidence="2" id="KW-1133">Transmembrane helix</keyword>
<name>R2QJM6_9ENTE</name>
<feature type="transmembrane region" description="Helical" evidence="2">
    <location>
        <begin position="79"/>
        <end position="101"/>
    </location>
</feature>
<reference evidence="5 7" key="2">
    <citation type="submission" date="2013-03" db="EMBL/GenBank/DDBJ databases">
        <title>The Genome Sequence of Enterococcus haemoperoxidus BAA-382 (PacBio/Illumina hybrid assembly).</title>
        <authorList>
            <consortium name="The Broad Institute Genomics Platform"/>
            <consortium name="The Broad Institute Genome Sequencing Center for Infectious Disease"/>
            <person name="Earl A."/>
            <person name="Russ C."/>
            <person name="Gilmore M."/>
            <person name="Surin D."/>
            <person name="Walker B."/>
            <person name="Young S."/>
            <person name="Zeng Q."/>
            <person name="Gargeya S."/>
            <person name="Fitzgerald M."/>
            <person name="Haas B."/>
            <person name="Abouelleil A."/>
            <person name="Allen A.W."/>
            <person name="Alvarado L."/>
            <person name="Arachchi H.M."/>
            <person name="Berlin A.M."/>
            <person name="Chapman S.B."/>
            <person name="Gainer-Dewar J."/>
            <person name="Goldberg J."/>
            <person name="Griggs A."/>
            <person name="Gujja S."/>
            <person name="Hansen M."/>
            <person name="Howarth C."/>
            <person name="Imamovic A."/>
            <person name="Ireland A."/>
            <person name="Larimer J."/>
            <person name="McCowan C."/>
            <person name="Murphy C."/>
            <person name="Pearson M."/>
            <person name="Poon T.W."/>
            <person name="Priest M."/>
            <person name="Roberts A."/>
            <person name="Saif S."/>
            <person name="Shea T."/>
            <person name="Sisk P."/>
            <person name="Sykes S."/>
            <person name="Wortman J."/>
            <person name="Nusbaum C."/>
            <person name="Birren B."/>
        </authorList>
    </citation>
    <scope>NUCLEOTIDE SEQUENCE [LARGE SCALE GENOMIC DNA]</scope>
    <source>
        <strain evidence="5 7">ATCC BAA-382</strain>
    </source>
</reference>
<sequence>MKKYRIIRFILTLLIFLAVSFSPDNVGWAAEEGGQVQTNAGIVFGEADPSTKQTSDAMHDEPSKKEKKSTGRLPSTGDLIKISLLFCGFALSLLALLLFFWKKRRALKGERD</sequence>
<dbReference type="NCBIfam" id="TIGR01167">
    <property type="entry name" value="LPXTG_anchor"/>
    <property type="match status" value="1"/>
</dbReference>
<comment type="caution">
    <text evidence="4">The sequence shown here is derived from an EMBL/GenBank/DDBJ whole genome shotgun (WGS) entry which is preliminary data.</text>
</comment>
<organism evidence="4 6">
    <name type="scientific">Enterococcus haemoperoxidus ATCC BAA-382</name>
    <dbReference type="NCBI Taxonomy" id="1158608"/>
    <lineage>
        <taxon>Bacteria</taxon>
        <taxon>Bacillati</taxon>
        <taxon>Bacillota</taxon>
        <taxon>Bacilli</taxon>
        <taxon>Lactobacillales</taxon>
        <taxon>Enterococcaceae</taxon>
        <taxon>Enterococcus</taxon>
    </lineage>
</organism>
<evidence type="ECO:0000313" key="4">
    <source>
        <dbReference type="EMBL" id="EOH96797.1"/>
    </source>
</evidence>
<dbReference type="AlphaFoldDB" id="R2QJM6"/>
<gene>
    <name evidence="5" type="ORF">I583_02721</name>
    <name evidence="4" type="ORF">UAW_01755</name>
</gene>
<keyword evidence="2" id="KW-0812">Transmembrane</keyword>